<dbReference type="GO" id="GO:0045892">
    <property type="term" value="P:negative regulation of DNA-templated transcription"/>
    <property type="evidence" value="ECO:0007669"/>
    <property type="project" value="InterPro"/>
</dbReference>
<dbReference type="InterPro" id="IPR036271">
    <property type="entry name" value="Tet_transcr_reg_TetR-rel_C_sf"/>
</dbReference>
<dbReference type="AlphaFoldDB" id="A0A511N9U5"/>
<evidence type="ECO:0000256" key="3">
    <source>
        <dbReference type="ARBA" id="ARBA00023163"/>
    </source>
</evidence>
<dbReference type="InterPro" id="IPR004111">
    <property type="entry name" value="Repressor_TetR_C"/>
</dbReference>
<dbReference type="Proteomes" id="UP000321306">
    <property type="component" value="Unassembled WGS sequence"/>
</dbReference>
<dbReference type="Gene3D" id="1.10.10.60">
    <property type="entry name" value="Homeodomain-like"/>
    <property type="match status" value="1"/>
</dbReference>
<proteinExistence type="predicted"/>
<evidence type="ECO:0000313" key="6">
    <source>
        <dbReference type="EMBL" id="GEM49296.1"/>
    </source>
</evidence>
<dbReference type="OrthoDB" id="2570341at2"/>
<feature type="DNA-binding region" description="H-T-H motif" evidence="4">
    <location>
        <begin position="51"/>
        <end position="70"/>
    </location>
</feature>
<dbReference type="Pfam" id="PF00440">
    <property type="entry name" value="TetR_N"/>
    <property type="match status" value="1"/>
</dbReference>
<gene>
    <name evidence="6" type="ORF">DC3_49310</name>
</gene>
<dbReference type="GO" id="GO:0003677">
    <property type="term" value="F:DNA binding"/>
    <property type="evidence" value="ECO:0007669"/>
    <property type="project" value="UniProtKB-UniRule"/>
</dbReference>
<dbReference type="Pfam" id="PF02909">
    <property type="entry name" value="TetR_C_1"/>
    <property type="match status" value="1"/>
</dbReference>
<dbReference type="SUPFAM" id="SSF48498">
    <property type="entry name" value="Tetracyclin repressor-like, C-terminal domain"/>
    <property type="match status" value="1"/>
</dbReference>
<reference evidence="6 7" key="1">
    <citation type="submission" date="2019-07" db="EMBL/GenBank/DDBJ databases">
        <title>Whole genome shotgun sequence of Deinococcus cellulosilyticus NBRC 106333.</title>
        <authorList>
            <person name="Hosoyama A."/>
            <person name="Uohara A."/>
            <person name="Ohji S."/>
            <person name="Ichikawa N."/>
        </authorList>
    </citation>
    <scope>NUCLEOTIDE SEQUENCE [LARGE SCALE GENOMIC DNA]</scope>
    <source>
        <strain evidence="6 7">NBRC 106333</strain>
    </source>
</reference>
<evidence type="ECO:0000256" key="2">
    <source>
        <dbReference type="ARBA" id="ARBA00023125"/>
    </source>
</evidence>
<protein>
    <submittedName>
        <fullName evidence="6">TetR family transcriptional regulator</fullName>
    </submittedName>
</protein>
<keyword evidence="2 4" id="KW-0238">DNA-binding</keyword>
<feature type="domain" description="HTH tetR-type" evidence="5">
    <location>
        <begin position="28"/>
        <end position="88"/>
    </location>
</feature>
<keyword evidence="3" id="KW-0804">Transcription</keyword>
<organism evidence="6 7">
    <name type="scientific">Deinococcus cellulosilyticus (strain DSM 18568 / NBRC 106333 / KACC 11606 / 5516J-15)</name>
    <dbReference type="NCBI Taxonomy" id="1223518"/>
    <lineage>
        <taxon>Bacteria</taxon>
        <taxon>Thermotogati</taxon>
        <taxon>Deinococcota</taxon>
        <taxon>Deinococci</taxon>
        <taxon>Deinococcales</taxon>
        <taxon>Deinococcaceae</taxon>
        <taxon>Deinococcus</taxon>
    </lineage>
</organism>
<name>A0A511N9U5_DEIC1</name>
<dbReference type="PROSITE" id="PS50977">
    <property type="entry name" value="HTH_TETR_2"/>
    <property type="match status" value="1"/>
</dbReference>
<accession>A0A511N9U5</accession>
<keyword evidence="1" id="KW-0805">Transcription regulation</keyword>
<dbReference type="SUPFAM" id="SSF46689">
    <property type="entry name" value="Homeodomain-like"/>
    <property type="match status" value="1"/>
</dbReference>
<dbReference type="RefSeq" id="WP_146889574.1">
    <property type="nucleotide sequence ID" value="NZ_BJXB01000031.1"/>
</dbReference>
<sequence length="254" mass="27671">MAEAPSSFDPARTLALLWGAHPKTGRSGLNVKTIVGAAIAVADQEGLNALSMRRVAEHLKVGTMSLYTHVSGKPELTELMIDTVYGELYVDADEPARQTGGWRNALAFVAIRNWDLYHKHPWLLDLPGARPVLGPNATLKYEAELRPLDGIGLTDVEMDAVLTLILTHVEGSARIAVNQARAHQESGMTDTEWWTQSAPLLEKVMDARRFPTASRVGQAAGEAYGAAFDPQHALHFGLRRIMDGTDALVASRSR</sequence>
<evidence type="ECO:0000259" key="5">
    <source>
        <dbReference type="PROSITE" id="PS50977"/>
    </source>
</evidence>
<comment type="caution">
    <text evidence="6">The sequence shown here is derived from an EMBL/GenBank/DDBJ whole genome shotgun (WGS) entry which is preliminary data.</text>
</comment>
<dbReference type="InterPro" id="IPR001647">
    <property type="entry name" value="HTH_TetR"/>
</dbReference>
<evidence type="ECO:0000313" key="7">
    <source>
        <dbReference type="Proteomes" id="UP000321306"/>
    </source>
</evidence>
<dbReference type="Gene3D" id="1.10.357.10">
    <property type="entry name" value="Tetracycline Repressor, domain 2"/>
    <property type="match status" value="1"/>
</dbReference>
<dbReference type="EMBL" id="BJXB01000031">
    <property type="protein sequence ID" value="GEM49296.1"/>
    <property type="molecule type" value="Genomic_DNA"/>
</dbReference>
<keyword evidence="7" id="KW-1185">Reference proteome</keyword>
<evidence type="ECO:0000256" key="4">
    <source>
        <dbReference type="PROSITE-ProRule" id="PRU00335"/>
    </source>
</evidence>
<dbReference type="InterPro" id="IPR009057">
    <property type="entry name" value="Homeodomain-like_sf"/>
</dbReference>
<evidence type="ECO:0000256" key="1">
    <source>
        <dbReference type="ARBA" id="ARBA00023015"/>
    </source>
</evidence>